<protein>
    <submittedName>
        <fullName evidence="1">Uncharacterized protein</fullName>
    </submittedName>
</protein>
<organism evidence="1 2">
    <name type="scientific">Siminovitchia thermophila</name>
    <dbReference type="NCBI Taxonomy" id="1245522"/>
    <lineage>
        <taxon>Bacteria</taxon>
        <taxon>Bacillati</taxon>
        <taxon>Bacillota</taxon>
        <taxon>Bacilli</taxon>
        <taxon>Bacillales</taxon>
        <taxon>Bacillaceae</taxon>
        <taxon>Siminovitchia</taxon>
    </lineage>
</organism>
<sequence>MLDAKTKRKIESGFKEKTRIQKKRMFKEISRCFKICDACPKNGQAISDAAPEEPNSYQSVCGNCPIYKRLRSAGAELWEKDTNIEFLLSKGENLTADEVLYLLEQGATKKSIQHALGFSNPKQLNGFLDKIYQSKGWKTDKVM</sequence>
<dbReference type="Proteomes" id="UP000823485">
    <property type="component" value="Unassembled WGS sequence"/>
</dbReference>
<evidence type="ECO:0000313" key="2">
    <source>
        <dbReference type="Proteomes" id="UP000823485"/>
    </source>
</evidence>
<keyword evidence="2" id="KW-1185">Reference proteome</keyword>
<proteinExistence type="predicted"/>
<comment type="caution">
    <text evidence="1">The sequence shown here is derived from an EMBL/GenBank/DDBJ whole genome shotgun (WGS) entry which is preliminary data.</text>
</comment>
<dbReference type="EMBL" id="JAFBFH010000021">
    <property type="protein sequence ID" value="MBM7716003.1"/>
    <property type="molecule type" value="Genomic_DNA"/>
</dbReference>
<name>A0ABS2R8M3_9BACI</name>
<dbReference type="RefSeq" id="WP_205179673.1">
    <property type="nucleotide sequence ID" value="NZ_JAFBFH010000021.1"/>
</dbReference>
<evidence type="ECO:0000313" key="1">
    <source>
        <dbReference type="EMBL" id="MBM7716003.1"/>
    </source>
</evidence>
<gene>
    <name evidence="1" type="ORF">JOC94_003014</name>
</gene>
<reference evidence="1 2" key="1">
    <citation type="submission" date="2021-01" db="EMBL/GenBank/DDBJ databases">
        <title>Genomic Encyclopedia of Type Strains, Phase IV (KMG-IV): sequencing the most valuable type-strain genomes for metagenomic binning, comparative biology and taxonomic classification.</title>
        <authorList>
            <person name="Goeker M."/>
        </authorList>
    </citation>
    <scope>NUCLEOTIDE SEQUENCE [LARGE SCALE GENOMIC DNA]</scope>
    <source>
        <strain evidence="1 2">DSM 105453</strain>
    </source>
</reference>
<accession>A0ABS2R8M3</accession>